<dbReference type="RefSeq" id="WP_378750275.1">
    <property type="nucleotide sequence ID" value="NZ_JBHSSV010000002.1"/>
</dbReference>
<feature type="compositionally biased region" description="Basic and acidic residues" evidence="1">
    <location>
        <begin position="201"/>
        <end position="223"/>
    </location>
</feature>
<evidence type="ECO:0000256" key="1">
    <source>
        <dbReference type="SAM" id="MobiDB-lite"/>
    </source>
</evidence>
<organism evidence="2 3">
    <name type="scientific">Microbacterium koreense</name>
    <dbReference type="NCBI Taxonomy" id="323761"/>
    <lineage>
        <taxon>Bacteria</taxon>
        <taxon>Bacillati</taxon>
        <taxon>Actinomycetota</taxon>
        <taxon>Actinomycetes</taxon>
        <taxon>Micrococcales</taxon>
        <taxon>Microbacteriaceae</taxon>
        <taxon>Microbacterium</taxon>
    </lineage>
</organism>
<reference evidence="3" key="1">
    <citation type="journal article" date="2019" name="Int. J. Syst. Evol. Microbiol.">
        <title>The Global Catalogue of Microorganisms (GCM) 10K type strain sequencing project: providing services to taxonomists for standard genome sequencing and annotation.</title>
        <authorList>
            <consortium name="The Broad Institute Genomics Platform"/>
            <consortium name="The Broad Institute Genome Sequencing Center for Infectious Disease"/>
            <person name="Wu L."/>
            <person name="Ma J."/>
        </authorList>
    </citation>
    <scope>NUCLEOTIDE SEQUENCE [LARGE SCALE GENOMIC DNA]</scope>
    <source>
        <strain evidence="3">CCUG 50754</strain>
    </source>
</reference>
<keyword evidence="3" id="KW-1185">Reference proteome</keyword>
<comment type="caution">
    <text evidence="2">The sequence shown here is derived from an EMBL/GenBank/DDBJ whole genome shotgun (WGS) entry which is preliminary data.</text>
</comment>
<feature type="compositionally biased region" description="Low complexity" evidence="1">
    <location>
        <begin position="68"/>
        <end position="87"/>
    </location>
</feature>
<dbReference type="EMBL" id="JBHTIM010000001">
    <property type="protein sequence ID" value="MFD0781074.1"/>
    <property type="molecule type" value="Genomic_DNA"/>
</dbReference>
<feature type="region of interest" description="Disordered" evidence="1">
    <location>
        <begin position="147"/>
        <end position="223"/>
    </location>
</feature>
<feature type="compositionally biased region" description="Basic and acidic residues" evidence="1">
    <location>
        <begin position="169"/>
        <end position="187"/>
    </location>
</feature>
<feature type="region of interest" description="Disordered" evidence="1">
    <location>
        <begin position="68"/>
        <end position="106"/>
    </location>
</feature>
<protein>
    <submittedName>
        <fullName evidence="2">Uncharacterized protein</fullName>
    </submittedName>
</protein>
<proteinExistence type="predicted"/>
<accession>A0ABW2ZR05</accession>
<sequence length="223" mass="23043">MDGRTRLALGGGSAFVVAAIALGSVLATNAAALADSPGRTILGPRVDITAAPRVAPATPAPAVTADVAASARPGPTPPTETVTAPAPVIVPGPGRPAQDTESVPEHTPEYDEVVAAFAAEDWGLVAAWADEYGWSGAQIREWFRSWKGETDTPPPSHGAEHATNQELTTELHEKHGDDRRSWSKPGDDAGPMPAPSGITSRDGRSAQRDGVEGRSHGSPDRGD</sequence>
<gene>
    <name evidence="2" type="ORF">ACFQZV_07145</name>
</gene>
<dbReference type="Proteomes" id="UP001597042">
    <property type="component" value="Unassembled WGS sequence"/>
</dbReference>
<evidence type="ECO:0000313" key="3">
    <source>
        <dbReference type="Proteomes" id="UP001597042"/>
    </source>
</evidence>
<name>A0ABW2ZR05_9MICO</name>
<evidence type="ECO:0000313" key="2">
    <source>
        <dbReference type="EMBL" id="MFD0781074.1"/>
    </source>
</evidence>